<reference evidence="3" key="1">
    <citation type="journal article" date="2019" name="Int. J. Syst. Evol. Microbiol.">
        <title>The Global Catalogue of Microorganisms (GCM) 10K type strain sequencing project: providing services to taxonomists for standard genome sequencing and annotation.</title>
        <authorList>
            <consortium name="The Broad Institute Genomics Platform"/>
            <consortium name="The Broad Institute Genome Sequencing Center for Infectious Disease"/>
            <person name="Wu L."/>
            <person name="Ma J."/>
        </authorList>
    </citation>
    <scope>NUCLEOTIDE SEQUENCE [LARGE SCALE GENOMIC DNA]</scope>
    <source>
        <strain evidence="3">CGMCC 4.7106</strain>
    </source>
</reference>
<accession>A0ABW5DAN4</accession>
<keyword evidence="1" id="KW-1133">Transmembrane helix</keyword>
<protein>
    <submittedName>
        <fullName evidence="2">Uncharacterized protein</fullName>
    </submittedName>
</protein>
<evidence type="ECO:0000256" key="1">
    <source>
        <dbReference type="SAM" id="Phobius"/>
    </source>
</evidence>
<dbReference type="RefSeq" id="WP_386821386.1">
    <property type="nucleotide sequence ID" value="NZ_JBHUIT010000034.1"/>
</dbReference>
<keyword evidence="3" id="KW-1185">Reference proteome</keyword>
<gene>
    <name evidence="2" type="ORF">ACFSSA_14895</name>
</gene>
<dbReference type="EMBL" id="JBHUIT010000034">
    <property type="protein sequence ID" value="MFD2257967.1"/>
    <property type="molecule type" value="Genomic_DNA"/>
</dbReference>
<feature type="transmembrane region" description="Helical" evidence="1">
    <location>
        <begin position="20"/>
        <end position="44"/>
    </location>
</feature>
<evidence type="ECO:0000313" key="3">
    <source>
        <dbReference type="Proteomes" id="UP001597375"/>
    </source>
</evidence>
<keyword evidence="1" id="KW-0812">Transmembrane</keyword>
<proteinExistence type="predicted"/>
<keyword evidence="1" id="KW-0472">Membrane</keyword>
<sequence>MQLPTLFYNLAESCGDKRHWGFVPLGLSLSMGFVIPIGLLLFGII</sequence>
<name>A0ABW5DAN4_9BACT</name>
<organism evidence="2 3">
    <name type="scientific">Luteolibacter algae</name>
    <dbReference type="NCBI Taxonomy" id="454151"/>
    <lineage>
        <taxon>Bacteria</taxon>
        <taxon>Pseudomonadati</taxon>
        <taxon>Verrucomicrobiota</taxon>
        <taxon>Verrucomicrobiia</taxon>
        <taxon>Verrucomicrobiales</taxon>
        <taxon>Verrucomicrobiaceae</taxon>
        <taxon>Luteolibacter</taxon>
    </lineage>
</organism>
<evidence type="ECO:0000313" key="2">
    <source>
        <dbReference type="EMBL" id="MFD2257967.1"/>
    </source>
</evidence>
<comment type="caution">
    <text evidence="2">The sequence shown here is derived from an EMBL/GenBank/DDBJ whole genome shotgun (WGS) entry which is preliminary data.</text>
</comment>
<dbReference type="Proteomes" id="UP001597375">
    <property type="component" value="Unassembled WGS sequence"/>
</dbReference>